<dbReference type="PRINTS" id="PR00368">
    <property type="entry name" value="FADPNR"/>
</dbReference>
<evidence type="ECO:0000313" key="10">
    <source>
        <dbReference type="EMBL" id="GFM33874.1"/>
    </source>
</evidence>
<keyword evidence="8" id="KW-0521">NADP</keyword>
<dbReference type="RefSeq" id="WP_174405526.1">
    <property type="nucleotide sequence ID" value="NZ_BLVO01000013.1"/>
</dbReference>
<dbReference type="NCBIfam" id="TIGR01292">
    <property type="entry name" value="TRX_reduct"/>
    <property type="match status" value="1"/>
</dbReference>
<dbReference type="SUPFAM" id="SSF51905">
    <property type="entry name" value="FAD/NAD(P)-binding domain"/>
    <property type="match status" value="1"/>
</dbReference>
<dbReference type="GO" id="GO:0019430">
    <property type="term" value="P:removal of superoxide radicals"/>
    <property type="evidence" value="ECO:0007669"/>
    <property type="project" value="UniProtKB-UniRule"/>
</dbReference>
<keyword evidence="2 7" id="KW-0285">Flavoprotein</keyword>
<keyword evidence="6 7" id="KW-0676">Redox-active center</keyword>
<comment type="caution">
    <text evidence="10">The sequence shown here is derived from an EMBL/GenBank/DDBJ whole genome shotgun (WGS) entry which is preliminary data.</text>
</comment>
<dbReference type="GO" id="GO:0004791">
    <property type="term" value="F:thioredoxin-disulfide reductase (NADPH) activity"/>
    <property type="evidence" value="ECO:0007669"/>
    <property type="project" value="UniProtKB-UniRule"/>
</dbReference>
<keyword evidence="4 7" id="KW-0560">Oxidoreductase</keyword>
<dbReference type="InterPro" id="IPR023753">
    <property type="entry name" value="FAD/NAD-binding_dom"/>
</dbReference>
<comment type="subunit">
    <text evidence="7">Homodimer.</text>
</comment>
<gene>
    <name evidence="10" type="primary">trxB-2</name>
    <name evidence="10" type="ORF">DSM101010T_22390</name>
</gene>
<evidence type="ECO:0000256" key="5">
    <source>
        <dbReference type="ARBA" id="ARBA00023157"/>
    </source>
</evidence>
<dbReference type="GO" id="GO:0005737">
    <property type="term" value="C:cytoplasm"/>
    <property type="evidence" value="ECO:0007669"/>
    <property type="project" value="InterPro"/>
</dbReference>
<evidence type="ECO:0000256" key="2">
    <source>
        <dbReference type="ARBA" id="ARBA00022630"/>
    </source>
</evidence>
<dbReference type="InterPro" id="IPR050097">
    <property type="entry name" value="Ferredoxin-NADP_redctase_2"/>
</dbReference>
<dbReference type="PRINTS" id="PR00469">
    <property type="entry name" value="PNDRDTASEII"/>
</dbReference>
<accession>A0A7J0BLB9</accession>
<dbReference type="AlphaFoldDB" id="A0A7J0BLB9"/>
<organism evidence="10 11">
    <name type="scientific">Desulfovibrio subterraneus</name>
    <dbReference type="NCBI Taxonomy" id="2718620"/>
    <lineage>
        <taxon>Bacteria</taxon>
        <taxon>Pseudomonadati</taxon>
        <taxon>Thermodesulfobacteriota</taxon>
        <taxon>Desulfovibrionia</taxon>
        <taxon>Desulfovibrionales</taxon>
        <taxon>Desulfovibrionaceae</taxon>
        <taxon>Desulfovibrio</taxon>
    </lineage>
</organism>
<evidence type="ECO:0000256" key="3">
    <source>
        <dbReference type="ARBA" id="ARBA00022827"/>
    </source>
</evidence>
<evidence type="ECO:0000256" key="1">
    <source>
        <dbReference type="ARBA" id="ARBA00009333"/>
    </source>
</evidence>
<feature type="domain" description="FAD/NAD(P)-binding" evidence="9">
    <location>
        <begin position="5"/>
        <end position="291"/>
    </location>
</feature>
<sequence length="305" mass="33122">MKEYDSLVIGGGPAGVTAALYLLRSGMTVAFTEMLSPGGQLLMTEEIENYPGFPKGIKGYELADLLAAHLEGYHYDKYMDTVKTIEHSPKGNKVLIGDEWVLARTIIICSGAKYKKLGLPNEERLIGRGISYCALCDGNFFRGQTVGVVGGGNSALEESLYLSKLVKKLHLIHRRDDFRATKCVQEKVCIIPDIDIIRSSVVTAIHGDDNLTGVTVKNTKTGDENFLALDGLFIFVGYEPVKEFYPAGLKTDNSGFIITDTEMVTNMPGIFAAGDCRSKNCRQVATAVGDGATAANSAFHYLETN</sequence>
<proteinExistence type="inferred from homology"/>
<keyword evidence="5" id="KW-1015">Disulfide bond</keyword>
<dbReference type="EMBL" id="BLVO01000013">
    <property type="protein sequence ID" value="GFM33874.1"/>
    <property type="molecule type" value="Genomic_DNA"/>
</dbReference>
<evidence type="ECO:0000256" key="6">
    <source>
        <dbReference type="ARBA" id="ARBA00023284"/>
    </source>
</evidence>
<dbReference type="PROSITE" id="PS00573">
    <property type="entry name" value="PYRIDINE_REDOX_2"/>
    <property type="match status" value="1"/>
</dbReference>
<evidence type="ECO:0000256" key="7">
    <source>
        <dbReference type="RuleBase" id="RU003880"/>
    </source>
</evidence>
<comment type="cofactor">
    <cofactor evidence="8">
        <name>FAD</name>
        <dbReference type="ChEBI" id="CHEBI:57692"/>
    </cofactor>
    <text evidence="8">Binds 1 FAD per subunit.</text>
</comment>
<dbReference type="Gene3D" id="3.50.50.60">
    <property type="entry name" value="FAD/NAD(P)-binding domain"/>
    <property type="match status" value="2"/>
</dbReference>
<dbReference type="InterPro" id="IPR036188">
    <property type="entry name" value="FAD/NAD-bd_sf"/>
</dbReference>
<reference evidence="10 11" key="1">
    <citation type="submission" date="2020-05" db="EMBL/GenBank/DDBJ databases">
        <title>Draft genome sequence of Desulfovibrio sp. strain HN2T.</title>
        <authorList>
            <person name="Ueno A."/>
            <person name="Tamazawa S."/>
            <person name="Tamamura S."/>
            <person name="Murakami T."/>
            <person name="Kiyama T."/>
            <person name="Inomata H."/>
            <person name="Amano Y."/>
            <person name="Miyakawa K."/>
            <person name="Tamaki H."/>
            <person name="Naganuma T."/>
            <person name="Kaneko K."/>
        </authorList>
    </citation>
    <scope>NUCLEOTIDE SEQUENCE [LARGE SCALE GENOMIC DNA]</scope>
    <source>
        <strain evidence="10 11">HN2</strain>
    </source>
</reference>
<evidence type="ECO:0000313" key="11">
    <source>
        <dbReference type="Proteomes" id="UP000503840"/>
    </source>
</evidence>
<dbReference type="Proteomes" id="UP000503840">
    <property type="component" value="Unassembled WGS sequence"/>
</dbReference>
<keyword evidence="11" id="KW-1185">Reference proteome</keyword>
<protein>
    <recommendedName>
        <fullName evidence="7">Thioredoxin reductase</fullName>
        <ecNumber evidence="7">1.8.1.9</ecNumber>
    </recommendedName>
</protein>
<evidence type="ECO:0000259" key="9">
    <source>
        <dbReference type="Pfam" id="PF07992"/>
    </source>
</evidence>
<evidence type="ECO:0000256" key="8">
    <source>
        <dbReference type="RuleBase" id="RU003881"/>
    </source>
</evidence>
<dbReference type="InterPro" id="IPR008255">
    <property type="entry name" value="Pyr_nucl-diS_OxRdtase_2_AS"/>
</dbReference>
<comment type="catalytic activity">
    <reaction evidence="7">
        <text>[thioredoxin]-dithiol + NADP(+) = [thioredoxin]-disulfide + NADPH + H(+)</text>
        <dbReference type="Rhea" id="RHEA:20345"/>
        <dbReference type="Rhea" id="RHEA-COMP:10698"/>
        <dbReference type="Rhea" id="RHEA-COMP:10700"/>
        <dbReference type="ChEBI" id="CHEBI:15378"/>
        <dbReference type="ChEBI" id="CHEBI:29950"/>
        <dbReference type="ChEBI" id="CHEBI:50058"/>
        <dbReference type="ChEBI" id="CHEBI:57783"/>
        <dbReference type="ChEBI" id="CHEBI:58349"/>
        <dbReference type="EC" id="1.8.1.9"/>
    </reaction>
</comment>
<dbReference type="EC" id="1.8.1.9" evidence="7"/>
<evidence type="ECO:0000256" key="4">
    <source>
        <dbReference type="ARBA" id="ARBA00023002"/>
    </source>
</evidence>
<name>A0A7J0BLB9_9BACT</name>
<dbReference type="InterPro" id="IPR005982">
    <property type="entry name" value="Thioredox_Rdtase"/>
</dbReference>
<dbReference type="PANTHER" id="PTHR48105">
    <property type="entry name" value="THIOREDOXIN REDUCTASE 1-RELATED-RELATED"/>
    <property type="match status" value="1"/>
</dbReference>
<dbReference type="Pfam" id="PF07992">
    <property type="entry name" value="Pyr_redox_2"/>
    <property type="match status" value="1"/>
</dbReference>
<keyword evidence="3 7" id="KW-0274">FAD</keyword>
<comment type="similarity">
    <text evidence="1 7">Belongs to the class-II pyridine nucleotide-disulfide oxidoreductase family.</text>
</comment>